<dbReference type="PRINTS" id="PR00187">
    <property type="entry name" value="HAEMOCYANIN"/>
</dbReference>
<evidence type="ECO:0000256" key="4">
    <source>
        <dbReference type="ARBA" id="ARBA00023002"/>
    </source>
</evidence>
<dbReference type="Proteomes" id="UP001152759">
    <property type="component" value="Chromosome 8"/>
</dbReference>
<evidence type="ECO:0000313" key="11">
    <source>
        <dbReference type="Proteomes" id="UP001152759"/>
    </source>
</evidence>
<evidence type="ECO:0000256" key="6">
    <source>
        <dbReference type="ARBA" id="ARBA00023033"/>
    </source>
</evidence>
<dbReference type="EMBL" id="OU963869">
    <property type="protein sequence ID" value="CAH0394157.1"/>
    <property type="molecule type" value="Genomic_DNA"/>
</dbReference>
<dbReference type="GO" id="GO:0006582">
    <property type="term" value="P:melanin metabolic process"/>
    <property type="evidence" value="ECO:0007669"/>
    <property type="project" value="UniProtKB-ARBA"/>
</dbReference>
<evidence type="ECO:0000256" key="7">
    <source>
        <dbReference type="SAM" id="SignalP"/>
    </source>
</evidence>
<dbReference type="Gene3D" id="1.10.1280.10">
    <property type="entry name" value="Di-copper center containing domain from catechol oxidase"/>
    <property type="match status" value="1"/>
</dbReference>
<feature type="domain" description="Hemocyanin middle" evidence="8">
    <location>
        <begin position="49"/>
        <end position="308"/>
    </location>
</feature>
<dbReference type="PANTHER" id="PTHR11511:SF4">
    <property type="entry name" value="PHENOLOXIDASE 2-RELATED"/>
    <property type="match status" value="1"/>
</dbReference>
<protein>
    <submittedName>
        <fullName evidence="10">Uncharacterized protein</fullName>
    </submittedName>
</protein>
<dbReference type="AlphaFoldDB" id="A0A9P0F9R4"/>
<feature type="signal peptide" evidence="7">
    <location>
        <begin position="1"/>
        <end position="21"/>
    </location>
</feature>
<dbReference type="Pfam" id="PF00372">
    <property type="entry name" value="Hemocyanin_M"/>
    <property type="match status" value="1"/>
</dbReference>
<name>A0A9P0F9R4_BEMTA</name>
<dbReference type="GO" id="GO:0046872">
    <property type="term" value="F:metal ion binding"/>
    <property type="evidence" value="ECO:0007669"/>
    <property type="project" value="UniProtKB-KW"/>
</dbReference>
<dbReference type="PANTHER" id="PTHR11511">
    <property type="entry name" value="LARVAL STORAGE PROTEIN/PHENOLOXIDASE"/>
    <property type="match status" value="1"/>
</dbReference>
<dbReference type="Pfam" id="PF03723">
    <property type="entry name" value="Hemocyanin_C"/>
    <property type="match status" value="1"/>
</dbReference>
<dbReference type="GO" id="GO:0004503">
    <property type="term" value="F:tyrosinase activity"/>
    <property type="evidence" value="ECO:0007669"/>
    <property type="project" value="UniProtKB-ARBA"/>
</dbReference>
<organism evidence="10 11">
    <name type="scientific">Bemisia tabaci</name>
    <name type="common">Sweetpotato whitefly</name>
    <name type="synonym">Aleurodes tabaci</name>
    <dbReference type="NCBI Taxonomy" id="7038"/>
    <lineage>
        <taxon>Eukaryota</taxon>
        <taxon>Metazoa</taxon>
        <taxon>Ecdysozoa</taxon>
        <taxon>Arthropoda</taxon>
        <taxon>Hexapoda</taxon>
        <taxon>Insecta</taxon>
        <taxon>Pterygota</taxon>
        <taxon>Neoptera</taxon>
        <taxon>Paraneoptera</taxon>
        <taxon>Hemiptera</taxon>
        <taxon>Sternorrhyncha</taxon>
        <taxon>Aleyrodoidea</taxon>
        <taxon>Aleyrodidae</taxon>
        <taxon>Aleyrodinae</taxon>
        <taxon>Bemisia</taxon>
    </lineage>
</organism>
<comment type="similarity">
    <text evidence="2">Belongs to the tyrosinase family.</text>
</comment>
<keyword evidence="7" id="KW-0732">Signal</keyword>
<reference evidence="10" key="1">
    <citation type="submission" date="2021-12" db="EMBL/GenBank/DDBJ databases">
        <authorList>
            <person name="King R."/>
        </authorList>
    </citation>
    <scope>NUCLEOTIDE SEQUENCE</scope>
</reference>
<dbReference type="InterPro" id="IPR008922">
    <property type="entry name" value="Di-copper_centre_dom_sf"/>
</dbReference>
<dbReference type="Gene3D" id="2.60.40.1520">
    <property type="entry name" value="Hemocyanin, C-terminal domain"/>
    <property type="match status" value="1"/>
</dbReference>
<gene>
    <name evidence="10" type="ORF">BEMITA_LOCUS12487</name>
</gene>
<dbReference type="InterPro" id="IPR013788">
    <property type="entry name" value="Hemocyanin/hexamerin"/>
</dbReference>
<comment type="cofactor">
    <cofactor evidence="1">
        <name>Cu(2+)</name>
        <dbReference type="ChEBI" id="CHEBI:29036"/>
    </cofactor>
</comment>
<evidence type="ECO:0000256" key="2">
    <source>
        <dbReference type="ARBA" id="ARBA00009928"/>
    </source>
</evidence>
<evidence type="ECO:0000256" key="3">
    <source>
        <dbReference type="ARBA" id="ARBA00022723"/>
    </source>
</evidence>
<keyword evidence="4" id="KW-0560">Oxidoreductase</keyword>
<keyword evidence="5" id="KW-0186">Copper</keyword>
<dbReference type="InterPro" id="IPR037020">
    <property type="entry name" value="Hemocyanin_C_sf"/>
</dbReference>
<dbReference type="PROSITE" id="PS00209">
    <property type="entry name" value="HEMOCYANIN_1"/>
    <property type="match status" value="1"/>
</dbReference>
<evidence type="ECO:0000259" key="8">
    <source>
        <dbReference type="Pfam" id="PF00372"/>
    </source>
</evidence>
<feature type="domain" description="Hemocyanin C-terminal" evidence="9">
    <location>
        <begin position="321"/>
        <end position="584"/>
    </location>
</feature>
<dbReference type="InterPro" id="IPR005203">
    <property type="entry name" value="Hemocyanin_C"/>
</dbReference>
<accession>A0A9P0F9R4</accession>
<evidence type="ECO:0000256" key="5">
    <source>
        <dbReference type="ARBA" id="ARBA00023008"/>
    </source>
</evidence>
<evidence type="ECO:0000256" key="1">
    <source>
        <dbReference type="ARBA" id="ARBA00001973"/>
    </source>
</evidence>
<proteinExistence type="inferred from homology"/>
<evidence type="ECO:0000259" key="9">
    <source>
        <dbReference type="Pfam" id="PF03723"/>
    </source>
</evidence>
<dbReference type="InterPro" id="IPR000896">
    <property type="entry name" value="Hemocyanin/hexamerin_mid_dom"/>
</dbReference>
<dbReference type="SUPFAM" id="SSF48056">
    <property type="entry name" value="Di-copper centre-containing domain"/>
    <property type="match status" value="1"/>
</dbReference>
<feature type="chain" id="PRO_5040214526" evidence="7">
    <location>
        <begin position="22"/>
        <end position="586"/>
    </location>
</feature>
<dbReference type="SUPFAM" id="SSF81296">
    <property type="entry name" value="E set domains"/>
    <property type="match status" value="1"/>
</dbReference>
<keyword evidence="11" id="KW-1185">Reference proteome</keyword>
<sequence length="586" mass="66868">MIWIATISITVVVNILIPSSGTSLVTLNFYNDTGAVKYFLDDINLANLPYKFIDRDILRKAIFRAERGLSVSRTCINGNKNSKTVDEQERKLSYFREDVVLNLHHSIWHIIHPVDPHNGSLVPTHSDRRGELFGYMHSQLLARYNFARINERMSEVSPLEDLQDRLPGFYNPMVDYSQGVPYTAREEGAVIKDFIYDETDGTRSKVTVEKLQLYMERIQNSIKSNTLNINGTEIRESNNEYIDILGNIVEACSKTVNREYYGNLHNYIHRAISFANGPDGVKQAGMGVIGDTNTAVRDPIFYRLHATTERLFRQHKDLLSPYSVEELSFDGVFLTDVIIKPAQVNHRISKSFGDNVLVTFWEESIIDITKGMSFGPTFPINVCHRHLQHVPFSYEITVENYTGKPLKGTARIFMAPTNDGMDTYLNFEKQRKLFVEMDKFVVNLKPGVNYIKRESLTSTVASPANLTLHFPPNPSMEWTAEQKLELTRVVYRGCGWPHHLLIPKGRSDGLGAHLFVMISDYGRDKVKELADVDHESGNSLCGLNGKLYPDRRPMGFPFDRRAKAYDIFDFLTPNMIVKIVNITHVE</sequence>
<keyword evidence="6" id="KW-0503">Monooxygenase</keyword>
<keyword evidence="3" id="KW-0479">Metal-binding</keyword>
<dbReference type="InterPro" id="IPR014756">
    <property type="entry name" value="Ig_E-set"/>
</dbReference>
<dbReference type="PROSITE" id="PS00210">
    <property type="entry name" value="HEMOCYANIN_2"/>
    <property type="match status" value="1"/>
</dbReference>
<evidence type="ECO:0000313" key="10">
    <source>
        <dbReference type="EMBL" id="CAH0394157.1"/>
    </source>
</evidence>